<protein>
    <submittedName>
        <fullName evidence="2">Uncharacterized protein</fullName>
    </submittedName>
</protein>
<proteinExistence type="predicted"/>
<sequence>MFNKLIILVGFAVAGLMLTSCFDDNVITYDGPLQMEIKPGSVSAPNIQQGQPIVVSVQLIGPLQTETHTGSFNFVPDESFAVVSQNSATEDEGDFLYDIEYGTHFLLDGCDFTSTNTCEFEITPADSLVKDFVLTWNLDNIRTRSRNTVIFELQDEPAGASYQVAPNLVRSVVQGTRGNN</sequence>
<name>A0A345UIB7_9BACT</name>
<dbReference type="Proteomes" id="UP000254808">
    <property type="component" value="Chromosome"/>
</dbReference>
<gene>
    <name evidence="2" type="ORF">CYPRO_0942</name>
</gene>
<accession>A0A345UIB7</accession>
<dbReference type="EMBL" id="CP027806">
    <property type="protein sequence ID" value="AXJ00219.1"/>
    <property type="molecule type" value="Genomic_DNA"/>
</dbReference>
<organism evidence="2 3">
    <name type="scientific">Cyclonatronum proteinivorum</name>
    <dbReference type="NCBI Taxonomy" id="1457365"/>
    <lineage>
        <taxon>Bacteria</taxon>
        <taxon>Pseudomonadati</taxon>
        <taxon>Balneolota</taxon>
        <taxon>Balneolia</taxon>
        <taxon>Balneolales</taxon>
        <taxon>Cyclonatronaceae</taxon>
        <taxon>Cyclonatronum</taxon>
    </lineage>
</organism>
<evidence type="ECO:0000313" key="3">
    <source>
        <dbReference type="Proteomes" id="UP000254808"/>
    </source>
</evidence>
<dbReference type="RefSeq" id="WP_114983508.1">
    <property type="nucleotide sequence ID" value="NZ_CP027806.1"/>
</dbReference>
<keyword evidence="3" id="KW-1185">Reference proteome</keyword>
<dbReference type="PROSITE" id="PS51257">
    <property type="entry name" value="PROKAR_LIPOPROTEIN"/>
    <property type="match status" value="1"/>
</dbReference>
<dbReference type="KEGG" id="cprv:CYPRO_0942"/>
<reference evidence="2 3" key="1">
    <citation type="submission" date="2018-03" db="EMBL/GenBank/DDBJ databases">
        <title>Phenotypic and genomic properties of Cyclonatronum proteinivorum gen. nov., sp. nov., a haloalkaliphilic bacteroidete from soda lakes possessing Na+-translocating rhodopsin.</title>
        <authorList>
            <person name="Toshchakov S.V."/>
            <person name="Korzhenkov A."/>
            <person name="Samarov N.I."/>
            <person name="Kublanov I.V."/>
            <person name="Muntyan M.S."/>
            <person name="Sorokin D.Y."/>
        </authorList>
    </citation>
    <scope>NUCLEOTIDE SEQUENCE [LARGE SCALE GENOMIC DNA]</scope>
    <source>
        <strain evidence="2 3">Omega</strain>
    </source>
</reference>
<evidence type="ECO:0000256" key="1">
    <source>
        <dbReference type="SAM" id="SignalP"/>
    </source>
</evidence>
<dbReference type="AlphaFoldDB" id="A0A345UIB7"/>
<feature type="chain" id="PRO_5016872788" evidence="1">
    <location>
        <begin position="23"/>
        <end position="180"/>
    </location>
</feature>
<evidence type="ECO:0000313" key="2">
    <source>
        <dbReference type="EMBL" id="AXJ00219.1"/>
    </source>
</evidence>
<feature type="signal peptide" evidence="1">
    <location>
        <begin position="1"/>
        <end position="22"/>
    </location>
</feature>
<keyword evidence="1" id="KW-0732">Signal</keyword>